<organism evidence="1">
    <name type="scientific">Salvia splendens</name>
    <name type="common">Scarlet sage</name>
    <dbReference type="NCBI Taxonomy" id="180675"/>
    <lineage>
        <taxon>Eukaryota</taxon>
        <taxon>Viridiplantae</taxon>
        <taxon>Streptophyta</taxon>
        <taxon>Embryophyta</taxon>
        <taxon>Tracheophyta</taxon>
        <taxon>Spermatophyta</taxon>
        <taxon>Magnoliopsida</taxon>
        <taxon>eudicotyledons</taxon>
        <taxon>Gunneridae</taxon>
        <taxon>Pentapetalae</taxon>
        <taxon>asterids</taxon>
        <taxon>lamiids</taxon>
        <taxon>Lamiales</taxon>
        <taxon>Lamiaceae</taxon>
        <taxon>Nepetoideae</taxon>
        <taxon>Mentheae</taxon>
        <taxon>Salviinae</taxon>
        <taxon>Salvia</taxon>
        <taxon>Salvia subgen. Calosphace</taxon>
        <taxon>core Calosphace</taxon>
    </lineage>
</organism>
<name>A0A8X8XQ06_SALSN</name>
<evidence type="ECO:0000313" key="1">
    <source>
        <dbReference type="EMBL" id="KAG6418410.1"/>
    </source>
</evidence>
<reference evidence="1" key="2">
    <citation type="submission" date="2020-08" db="EMBL/GenBank/DDBJ databases">
        <title>Plant Genome Project.</title>
        <authorList>
            <person name="Zhang R.-G."/>
        </authorList>
    </citation>
    <scope>NUCLEOTIDE SEQUENCE</scope>
    <source>
        <strain evidence="1">Huo1</strain>
        <tissue evidence="1">Leaf</tissue>
    </source>
</reference>
<sequence length="81" mass="9263">MSTSSKRLKFSLDDTKNKHSKFSLFDQPALRTGTEEQDTLWKSDNGFRTGYLGKIEDALKAQFSLTDIKGTTLISFLKWLQ</sequence>
<reference evidence="1" key="1">
    <citation type="submission" date="2018-01" db="EMBL/GenBank/DDBJ databases">
        <authorList>
            <person name="Mao J.F."/>
        </authorList>
    </citation>
    <scope>NUCLEOTIDE SEQUENCE</scope>
    <source>
        <strain evidence="1">Huo1</strain>
        <tissue evidence="1">Leaf</tissue>
    </source>
</reference>
<dbReference type="EMBL" id="PNBA02000007">
    <property type="protein sequence ID" value="KAG6418410.1"/>
    <property type="molecule type" value="Genomic_DNA"/>
</dbReference>
<evidence type="ECO:0000313" key="2">
    <source>
        <dbReference type="Proteomes" id="UP000298416"/>
    </source>
</evidence>
<keyword evidence="2" id="KW-1185">Reference proteome</keyword>
<comment type="caution">
    <text evidence="1">The sequence shown here is derived from an EMBL/GenBank/DDBJ whole genome shotgun (WGS) entry which is preliminary data.</text>
</comment>
<dbReference type="AlphaFoldDB" id="A0A8X8XQ06"/>
<protein>
    <submittedName>
        <fullName evidence="1">Uncharacterized protein</fullName>
    </submittedName>
</protein>
<accession>A0A8X8XQ06</accession>
<dbReference type="Proteomes" id="UP000298416">
    <property type="component" value="Unassembled WGS sequence"/>
</dbReference>
<gene>
    <name evidence="1" type="ORF">SASPL_120614</name>
</gene>
<proteinExistence type="predicted"/>